<sequence length="115" mass="13556">MPNEIKIERAQSTILRELNLILQREFPDSEYLNGLTIREVRLTNDMSQAKVFYSLLYTDADLKDVEAEVKEYLKEIRMLLASKIEMKSVPELIFEYDKSLDNANKIEQILKEIKE</sequence>
<proteinExistence type="inferred from homology"/>
<dbReference type="InterPro" id="IPR023799">
    <property type="entry name" value="RbfA_dom_sf"/>
</dbReference>
<comment type="function">
    <text evidence="2">One of several proteins that assist in the late maturation steps of the functional core of the 30S ribosomal subunit. Associates with free 30S ribosomal subunits (but not with 30S subunits that are part of 70S ribosomes or polysomes). Required for efficient processing of 16S rRNA. May interact with the 5'-terminal helix region of 16S rRNA.</text>
</comment>
<reference evidence="3 4" key="1">
    <citation type="submission" date="2017-11" db="EMBL/GenBank/DDBJ databases">
        <title>Complete genome sequence of Spiroplasma clarkii CN-5 (DSM 19994).</title>
        <authorList>
            <person name="Tsai Y.-M."/>
            <person name="Chang A."/>
            <person name="Lo W.-S."/>
            <person name="Kuo C.-H."/>
        </authorList>
    </citation>
    <scope>NUCLEOTIDE SEQUENCE [LARGE SCALE GENOMIC DNA]</scope>
    <source>
        <strain evidence="3 4">CN-5</strain>
    </source>
</reference>
<evidence type="ECO:0000256" key="2">
    <source>
        <dbReference type="HAMAP-Rule" id="MF_00003"/>
    </source>
</evidence>
<dbReference type="Proteomes" id="UP000231179">
    <property type="component" value="Chromosome"/>
</dbReference>
<gene>
    <name evidence="2 3" type="primary">rbfA</name>
    <name evidence="3" type="ORF">SCLAR_v1c09730</name>
</gene>
<comment type="subunit">
    <text evidence="2">Monomer. Binds 30S ribosomal subunits, but not 50S ribosomal subunits or 70S ribosomes.</text>
</comment>
<name>A0A1Y0L1S8_9MOLU</name>
<dbReference type="EMBL" id="CP024870">
    <property type="protein sequence ID" value="ATX71275.1"/>
    <property type="molecule type" value="Genomic_DNA"/>
</dbReference>
<dbReference type="KEGG" id="scla:SCLARK_001408"/>
<evidence type="ECO:0000313" key="4">
    <source>
        <dbReference type="Proteomes" id="UP000231179"/>
    </source>
</evidence>
<dbReference type="InterPro" id="IPR000238">
    <property type="entry name" value="RbfA"/>
</dbReference>
<dbReference type="GO" id="GO:0005829">
    <property type="term" value="C:cytosol"/>
    <property type="evidence" value="ECO:0007669"/>
    <property type="project" value="TreeGrafter"/>
</dbReference>
<dbReference type="Gene3D" id="3.30.300.20">
    <property type="match status" value="1"/>
</dbReference>
<protein>
    <recommendedName>
        <fullName evidence="2">Ribosome-binding factor A</fullName>
    </recommendedName>
</protein>
<keyword evidence="4" id="KW-1185">Reference proteome</keyword>
<keyword evidence="1 2" id="KW-0690">Ribosome biogenesis</keyword>
<accession>A0A1Y0L1S8</accession>
<dbReference type="PROSITE" id="PS01319">
    <property type="entry name" value="RBFA"/>
    <property type="match status" value="1"/>
</dbReference>
<dbReference type="RefSeq" id="WP_100255224.1">
    <property type="nucleotide sequence ID" value="NZ_CP015819.1"/>
</dbReference>
<dbReference type="AlphaFoldDB" id="A0A1Y0L1S8"/>
<comment type="subcellular location">
    <subcellularLocation>
        <location evidence="2">Cytoplasm</location>
    </subcellularLocation>
</comment>
<dbReference type="OrthoDB" id="384689at2"/>
<dbReference type="InterPro" id="IPR020053">
    <property type="entry name" value="Ribosome-bd_factorA_CS"/>
</dbReference>
<dbReference type="GO" id="GO:0030490">
    <property type="term" value="P:maturation of SSU-rRNA"/>
    <property type="evidence" value="ECO:0007669"/>
    <property type="project" value="UniProtKB-UniRule"/>
</dbReference>
<keyword evidence="2" id="KW-0963">Cytoplasm</keyword>
<dbReference type="PANTHER" id="PTHR33515">
    <property type="entry name" value="RIBOSOME-BINDING FACTOR A, CHLOROPLASTIC-RELATED"/>
    <property type="match status" value="1"/>
</dbReference>
<dbReference type="SUPFAM" id="SSF89919">
    <property type="entry name" value="Ribosome-binding factor A, RbfA"/>
    <property type="match status" value="1"/>
</dbReference>
<dbReference type="Pfam" id="PF02033">
    <property type="entry name" value="RBFA"/>
    <property type="match status" value="1"/>
</dbReference>
<comment type="similarity">
    <text evidence="2">Belongs to the RbfA family.</text>
</comment>
<evidence type="ECO:0000313" key="3">
    <source>
        <dbReference type="EMBL" id="ATX71275.1"/>
    </source>
</evidence>
<dbReference type="NCBIfam" id="TIGR00082">
    <property type="entry name" value="rbfA"/>
    <property type="match status" value="1"/>
</dbReference>
<dbReference type="InterPro" id="IPR015946">
    <property type="entry name" value="KH_dom-like_a/b"/>
</dbReference>
<dbReference type="HAMAP" id="MF_00003">
    <property type="entry name" value="RbfA"/>
    <property type="match status" value="1"/>
</dbReference>
<organism evidence="3 4">
    <name type="scientific">Spiroplasma clarkii</name>
    <dbReference type="NCBI Taxonomy" id="2139"/>
    <lineage>
        <taxon>Bacteria</taxon>
        <taxon>Bacillati</taxon>
        <taxon>Mycoplasmatota</taxon>
        <taxon>Mollicutes</taxon>
        <taxon>Entomoplasmatales</taxon>
        <taxon>Spiroplasmataceae</taxon>
        <taxon>Spiroplasma</taxon>
    </lineage>
</organism>
<evidence type="ECO:0000256" key="1">
    <source>
        <dbReference type="ARBA" id="ARBA00022517"/>
    </source>
</evidence>
<dbReference type="PANTHER" id="PTHR33515:SF1">
    <property type="entry name" value="RIBOSOME-BINDING FACTOR A, CHLOROPLASTIC-RELATED"/>
    <property type="match status" value="1"/>
</dbReference>
<dbReference type="GO" id="GO:0043024">
    <property type="term" value="F:ribosomal small subunit binding"/>
    <property type="evidence" value="ECO:0007669"/>
    <property type="project" value="TreeGrafter"/>
</dbReference>